<dbReference type="Gene3D" id="2.60.120.290">
    <property type="entry name" value="Spermadhesin, CUB domain"/>
    <property type="match status" value="1"/>
</dbReference>
<evidence type="ECO:0000256" key="2">
    <source>
        <dbReference type="ARBA" id="ARBA00022670"/>
    </source>
</evidence>
<dbReference type="GO" id="GO:0046872">
    <property type="term" value="F:metal ion binding"/>
    <property type="evidence" value="ECO:0007669"/>
    <property type="project" value="UniProtKB-KW"/>
</dbReference>
<dbReference type="SUPFAM" id="SSF49854">
    <property type="entry name" value="Spermadhesin, CUB domain"/>
    <property type="match status" value="1"/>
</dbReference>
<dbReference type="Proteomes" id="UP000038045">
    <property type="component" value="Unplaced"/>
</dbReference>
<proteinExistence type="predicted"/>
<dbReference type="GO" id="GO:0004222">
    <property type="term" value="F:metalloendopeptidase activity"/>
    <property type="evidence" value="ECO:0007669"/>
    <property type="project" value="InterPro"/>
</dbReference>
<dbReference type="Gene3D" id="3.40.390.10">
    <property type="entry name" value="Collagenase (Catalytic Domain)"/>
    <property type="match status" value="1"/>
</dbReference>
<keyword evidence="3" id="KW-0479">Metal-binding</keyword>
<evidence type="ECO:0000313" key="10">
    <source>
        <dbReference type="WBParaSite" id="PTRK_0000365500.1"/>
    </source>
</evidence>
<evidence type="ECO:0000256" key="3">
    <source>
        <dbReference type="ARBA" id="ARBA00022723"/>
    </source>
</evidence>
<dbReference type="PROSITE" id="PS51864">
    <property type="entry name" value="ASTACIN"/>
    <property type="match status" value="1"/>
</dbReference>
<dbReference type="AlphaFoldDB" id="A0A0N4Z8M0"/>
<dbReference type="PANTHER" id="PTHR10127:SF780">
    <property type="entry name" value="METALLOENDOPEPTIDASE"/>
    <property type="match status" value="1"/>
</dbReference>
<name>A0A0N4Z8M0_PARTI</name>
<dbReference type="GO" id="GO:0006508">
    <property type="term" value="P:proteolysis"/>
    <property type="evidence" value="ECO:0007669"/>
    <property type="project" value="UniProtKB-KW"/>
</dbReference>
<protein>
    <submittedName>
        <fullName evidence="10">Astacin domain-containing protein</fullName>
    </submittedName>
</protein>
<evidence type="ECO:0000256" key="6">
    <source>
        <dbReference type="ARBA" id="ARBA00023049"/>
    </source>
</evidence>
<evidence type="ECO:0000313" key="9">
    <source>
        <dbReference type="Proteomes" id="UP000038045"/>
    </source>
</evidence>
<comment type="caution">
    <text evidence="7">Lacks conserved residue(s) required for the propagation of feature annotation.</text>
</comment>
<dbReference type="InterPro" id="IPR024079">
    <property type="entry name" value="MetalloPept_cat_dom_sf"/>
</dbReference>
<evidence type="ECO:0000256" key="5">
    <source>
        <dbReference type="ARBA" id="ARBA00022833"/>
    </source>
</evidence>
<sequence>NVPNTIYVTNDCMGNYYTMLRLMFNALGLSFEHRRNDRDKYIKINNSTVDRSNQYYFLKDKDLGYETETFGTTYDYGSITHGGAFDYSSREVQTIISVGDEKYIGWHNKMIGQRNIESFNEYKLFNYLYCNNTCPQTKHDCQKGGYQHPKNCNKCKCPYPFEGNNCEEMKANERYCGDIATIYTATHEEIRRGFANKATCYVKITAERNQKVHIEVNLLDFQIPPSDICSPGYSNVVEIIFGRDKSVTGLCLCAYIGSGYPSVIVTSEDNEAFIVYKGSSLNYNFKFSYKAVP</sequence>
<keyword evidence="6" id="KW-0482">Metalloprotease</keyword>
<reference evidence="10" key="1">
    <citation type="submission" date="2017-02" db="UniProtKB">
        <authorList>
            <consortium name="WormBaseParasite"/>
        </authorList>
    </citation>
    <scope>IDENTIFICATION</scope>
</reference>
<keyword evidence="4" id="KW-0378">Hydrolase</keyword>
<organism evidence="9 10">
    <name type="scientific">Parastrongyloides trichosuri</name>
    <name type="common">Possum-specific nematode worm</name>
    <dbReference type="NCBI Taxonomy" id="131310"/>
    <lineage>
        <taxon>Eukaryota</taxon>
        <taxon>Metazoa</taxon>
        <taxon>Ecdysozoa</taxon>
        <taxon>Nematoda</taxon>
        <taxon>Chromadorea</taxon>
        <taxon>Rhabditida</taxon>
        <taxon>Tylenchina</taxon>
        <taxon>Panagrolaimomorpha</taxon>
        <taxon>Strongyloidoidea</taxon>
        <taxon>Strongyloididae</taxon>
        <taxon>Parastrongyloides</taxon>
    </lineage>
</organism>
<dbReference type="PANTHER" id="PTHR10127">
    <property type="entry name" value="DISCOIDIN, CUB, EGF, LAMININ , AND ZINC METALLOPROTEASE DOMAIN CONTAINING"/>
    <property type="match status" value="1"/>
</dbReference>
<keyword evidence="2" id="KW-0645">Protease</keyword>
<evidence type="ECO:0000256" key="1">
    <source>
        <dbReference type="ARBA" id="ARBA00022536"/>
    </source>
</evidence>
<keyword evidence="9" id="KW-1185">Reference proteome</keyword>
<dbReference type="WBParaSite" id="PTRK_0000365500.1">
    <property type="protein sequence ID" value="PTRK_0000365500.1"/>
    <property type="gene ID" value="PTRK_0000365500"/>
</dbReference>
<dbReference type="Pfam" id="PF01400">
    <property type="entry name" value="Astacin"/>
    <property type="match status" value="1"/>
</dbReference>
<evidence type="ECO:0000256" key="4">
    <source>
        <dbReference type="ARBA" id="ARBA00022801"/>
    </source>
</evidence>
<keyword evidence="5" id="KW-0862">Zinc</keyword>
<evidence type="ECO:0000259" key="8">
    <source>
        <dbReference type="PROSITE" id="PS51864"/>
    </source>
</evidence>
<keyword evidence="1" id="KW-0245">EGF-like domain</keyword>
<dbReference type="InterPro" id="IPR001506">
    <property type="entry name" value="Peptidase_M12A"/>
</dbReference>
<dbReference type="InterPro" id="IPR035914">
    <property type="entry name" value="Sperma_CUB_dom_sf"/>
</dbReference>
<accession>A0A0N4Z8M0</accession>
<feature type="domain" description="Peptidase M12A" evidence="8">
    <location>
        <begin position="1"/>
        <end position="131"/>
    </location>
</feature>
<evidence type="ECO:0000256" key="7">
    <source>
        <dbReference type="PROSITE-ProRule" id="PRU01211"/>
    </source>
</evidence>
<dbReference type="SUPFAM" id="SSF55486">
    <property type="entry name" value="Metalloproteases ('zincins'), catalytic domain"/>
    <property type="match status" value="1"/>
</dbReference>